<feature type="region of interest" description="Disordered" evidence="2">
    <location>
        <begin position="354"/>
        <end position="391"/>
    </location>
</feature>
<dbReference type="AlphaFoldDB" id="A0A0C2GW37"/>
<dbReference type="PANTHER" id="PTHR23509">
    <property type="entry name" value="PA-PL1 PHOSPHOLIPASE FAMILY"/>
    <property type="match status" value="1"/>
</dbReference>
<dbReference type="PROSITE" id="PS51043">
    <property type="entry name" value="DDHD"/>
    <property type="match status" value="1"/>
</dbReference>
<dbReference type="GO" id="GO:0004620">
    <property type="term" value="F:phospholipase activity"/>
    <property type="evidence" value="ECO:0007669"/>
    <property type="project" value="TreeGrafter"/>
</dbReference>
<dbReference type="GO" id="GO:0046872">
    <property type="term" value="F:metal ion binding"/>
    <property type="evidence" value="ECO:0007669"/>
    <property type="project" value="InterPro"/>
</dbReference>
<dbReference type="GO" id="GO:0005737">
    <property type="term" value="C:cytoplasm"/>
    <property type="evidence" value="ECO:0007669"/>
    <property type="project" value="TreeGrafter"/>
</dbReference>
<dbReference type="SMART" id="SM01127">
    <property type="entry name" value="DDHD"/>
    <property type="match status" value="1"/>
</dbReference>
<proteinExistence type="inferred from homology"/>
<gene>
    <name evidence="4" type="ORF">ANCDUO_08406</name>
</gene>
<dbReference type="PANTHER" id="PTHR23509:SF48">
    <property type="entry name" value="INTRACELLULAR PHOSPHOLIPASE A1"/>
    <property type="match status" value="1"/>
</dbReference>
<dbReference type="InterPro" id="IPR029058">
    <property type="entry name" value="AB_hydrolase_fold"/>
</dbReference>
<evidence type="ECO:0000313" key="4">
    <source>
        <dbReference type="EMBL" id="KIH61326.1"/>
    </source>
</evidence>
<evidence type="ECO:0000256" key="2">
    <source>
        <dbReference type="SAM" id="MobiDB-lite"/>
    </source>
</evidence>
<dbReference type="InterPro" id="IPR004177">
    <property type="entry name" value="DDHD_dom"/>
</dbReference>
<evidence type="ECO:0000313" key="5">
    <source>
        <dbReference type="Proteomes" id="UP000054047"/>
    </source>
</evidence>
<feature type="compositionally biased region" description="Acidic residues" evidence="2">
    <location>
        <begin position="304"/>
        <end position="316"/>
    </location>
</feature>
<keyword evidence="5" id="KW-1185">Reference proteome</keyword>
<protein>
    <submittedName>
        <fullName evidence="4">DDHD domain protein</fullName>
    </submittedName>
</protein>
<dbReference type="OrthoDB" id="431378at2759"/>
<dbReference type="Pfam" id="PF02862">
    <property type="entry name" value="DDHD"/>
    <property type="match status" value="1"/>
</dbReference>
<feature type="region of interest" description="Disordered" evidence="2">
    <location>
        <begin position="297"/>
        <end position="342"/>
    </location>
</feature>
<dbReference type="EMBL" id="KN730223">
    <property type="protein sequence ID" value="KIH61326.1"/>
    <property type="molecule type" value="Genomic_DNA"/>
</dbReference>
<name>A0A0C2GW37_9BILA</name>
<dbReference type="SUPFAM" id="SSF53474">
    <property type="entry name" value="alpha/beta-Hydrolases"/>
    <property type="match status" value="1"/>
</dbReference>
<dbReference type="InterPro" id="IPR058055">
    <property type="entry name" value="PA-PLA1"/>
</dbReference>
<organism evidence="4 5">
    <name type="scientific">Ancylostoma duodenale</name>
    <dbReference type="NCBI Taxonomy" id="51022"/>
    <lineage>
        <taxon>Eukaryota</taxon>
        <taxon>Metazoa</taxon>
        <taxon>Ecdysozoa</taxon>
        <taxon>Nematoda</taxon>
        <taxon>Chromadorea</taxon>
        <taxon>Rhabditida</taxon>
        <taxon>Rhabditina</taxon>
        <taxon>Rhabditomorpha</taxon>
        <taxon>Strongyloidea</taxon>
        <taxon>Ancylostomatidae</taxon>
        <taxon>Ancylostomatinae</taxon>
        <taxon>Ancylostoma</taxon>
    </lineage>
</organism>
<evidence type="ECO:0000259" key="3">
    <source>
        <dbReference type="PROSITE" id="PS51043"/>
    </source>
</evidence>
<feature type="domain" description="DDHD" evidence="3">
    <location>
        <begin position="131"/>
        <end position="436"/>
    </location>
</feature>
<reference evidence="4 5" key="1">
    <citation type="submission" date="2013-12" db="EMBL/GenBank/DDBJ databases">
        <title>Draft genome of the parsitic nematode Ancylostoma duodenale.</title>
        <authorList>
            <person name="Mitreva M."/>
        </authorList>
    </citation>
    <scope>NUCLEOTIDE SEQUENCE [LARGE SCALE GENOMIC DNA]</scope>
    <source>
        <strain evidence="4 5">Zhejiang</strain>
    </source>
</reference>
<evidence type="ECO:0000256" key="1">
    <source>
        <dbReference type="ARBA" id="ARBA00038464"/>
    </source>
</evidence>
<accession>A0A0C2GW37</accession>
<dbReference type="Proteomes" id="UP000054047">
    <property type="component" value="Unassembled WGS sequence"/>
</dbReference>
<comment type="similarity">
    <text evidence="1">Belongs to the PA-PLA1 family.</text>
</comment>
<sequence length="488" mass="55375">MSTMRNALNSTAMDIMYYQSPLYRKEIVGGVVRQLNRIYSLFTENNPSFSGPVSIFAHSLGSVITYDILLHWSPFLLYDKYVTQAMDLHLKECTDSSNIEALKTFQQARDLLYEKIDGGINKMLQHNDEELQFKVKYVFAIGSPLAVFLVMRGATYADLLPAKMNVERIFNIFHPYDPVAYRLEPLFIPEYRHIRPVKLFSSNDLRARNSYEELPLEVYKSYLKKLKSQNKSKKNKGGCNEISEHLMIEQAKLVVEDSRLQYLIVQKRQSRIAYPRSSVTPYCPCCSIGQLSAVAVPDARSGGDDDIDDEDECDSDFDAKSGCSSPRSLTPPPAGDAASVEKPAKKGWFSSFTSAPKKNATAGPNPEPPVEVAKEAESELPLPDRLLGGGTRPPHRMDFQLQPALTDKSYWSVLKSHFSYWTNADLALFIANTLFVMRLTVMRRRRLAPESILGAPSNMQRRCTKYYRKFEEFLNAEVGNKMSLNYKN</sequence>